<accession>A0A7J7MYH4</accession>
<gene>
    <name evidence="2" type="ORF">GIB67_029986</name>
</gene>
<sequence length="51" mass="5682">MYLTIAADWEDDITIAHIFILFVMGHLWFQTANNTVLPGYLAAVADLDKAA</sequence>
<dbReference type="AlphaFoldDB" id="A0A7J7MYH4"/>
<dbReference type="EMBL" id="JACGCM010001188">
    <property type="protein sequence ID" value="KAF6159728.1"/>
    <property type="molecule type" value="Genomic_DNA"/>
</dbReference>
<evidence type="ECO:0000313" key="2">
    <source>
        <dbReference type="EMBL" id="KAF6159728.1"/>
    </source>
</evidence>
<keyword evidence="1" id="KW-1133">Transmembrane helix</keyword>
<comment type="caution">
    <text evidence="2">The sequence shown here is derived from an EMBL/GenBank/DDBJ whole genome shotgun (WGS) entry which is preliminary data.</text>
</comment>
<feature type="transmembrane region" description="Helical" evidence="1">
    <location>
        <begin position="12"/>
        <end position="29"/>
    </location>
</feature>
<protein>
    <submittedName>
        <fullName evidence="2">Uncharacterized protein</fullName>
    </submittedName>
</protein>
<evidence type="ECO:0000313" key="3">
    <source>
        <dbReference type="Proteomes" id="UP000541444"/>
    </source>
</evidence>
<name>A0A7J7MYH4_9MAGN</name>
<proteinExistence type="predicted"/>
<keyword evidence="1" id="KW-0472">Membrane</keyword>
<keyword evidence="3" id="KW-1185">Reference proteome</keyword>
<evidence type="ECO:0000256" key="1">
    <source>
        <dbReference type="SAM" id="Phobius"/>
    </source>
</evidence>
<reference evidence="2 3" key="1">
    <citation type="journal article" date="2020" name="IScience">
        <title>Genome Sequencing of the Endangered Kingdonia uniflora (Circaeasteraceae, Ranunculales) Reveals Potential Mechanisms of Evolutionary Specialization.</title>
        <authorList>
            <person name="Sun Y."/>
            <person name="Deng T."/>
            <person name="Zhang A."/>
            <person name="Moore M.J."/>
            <person name="Landis J.B."/>
            <person name="Lin N."/>
            <person name="Zhang H."/>
            <person name="Zhang X."/>
            <person name="Huang J."/>
            <person name="Zhang X."/>
            <person name="Sun H."/>
            <person name="Wang H."/>
        </authorList>
    </citation>
    <scope>NUCLEOTIDE SEQUENCE [LARGE SCALE GENOMIC DNA]</scope>
    <source>
        <strain evidence="2">TB1705</strain>
        <tissue evidence="2">Leaf</tissue>
    </source>
</reference>
<dbReference type="Proteomes" id="UP000541444">
    <property type="component" value="Unassembled WGS sequence"/>
</dbReference>
<keyword evidence="1" id="KW-0812">Transmembrane</keyword>
<organism evidence="2 3">
    <name type="scientific">Kingdonia uniflora</name>
    <dbReference type="NCBI Taxonomy" id="39325"/>
    <lineage>
        <taxon>Eukaryota</taxon>
        <taxon>Viridiplantae</taxon>
        <taxon>Streptophyta</taxon>
        <taxon>Embryophyta</taxon>
        <taxon>Tracheophyta</taxon>
        <taxon>Spermatophyta</taxon>
        <taxon>Magnoliopsida</taxon>
        <taxon>Ranunculales</taxon>
        <taxon>Circaeasteraceae</taxon>
        <taxon>Kingdonia</taxon>
    </lineage>
</organism>